<sequence length="138" mass="13913">MTDSVLLRSAILGASAGARSMTPLARLALRNRGWIRVAAGAAALGEIVFDKSRKAPSRLAPALLGGRVLLGAFAGAALARRRGAAMLAPAVVAGLAAAGASYAGARWRSYAQDHDFAIPAAVAEDAAAIGLAYASSRD</sequence>
<reference evidence="2" key="1">
    <citation type="submission" date="2021-01" db="EMBL/GenBank/DDBJ databases">
        <title>Whole genome shotgun sequence of Actinoplanes siamensis NBRC 109076.</title>
        <authorList>
            <person name="Komaki H."/>
            <person name="Tamura T."/>
        </authorList>
    </citation>
    <scope>NUCLEOTIDE SEQUENCE</scope>
    <source>
        <strain evidence="2">NBRC 109076</strain>
    </source>
</reference>
<dbReference type="Proteomes" id="UP000629619">
    <property type="component" value="Unassembled WGS sequence"/>
</dbReference>
<accession>A0A919N672</accession>
<name>A0A919N672_9ACTN</name>
<evidence type="ECO:0008006" key="4">
    <source>
        <dbReference type="Google" id="ProtNLM"/>
    </source>
</evidence>
<dbReference type="RefSeq" id="WP_203679467.1">
    <property type="nucleotide sequence ID" value="NZ_BOMW01000023.1"/>
</dbReference>
<dbReference type="EMBL" id="BOMW01000023">
    <property type="protein sequence ID" value="GIF05054.1"/>
    <property type="molecule type" value="Genomic_DNA"/>
</dbReference>
<keyword evidence="1" id="KW-1133">Transmembrane helix</keyword>
<comment type="caution">
    <text evidence="2">The sequence shown here is derived from an EMBL/GenBank/DDBJ whole genome shotgun (WGS) entry which is preliminary data.</text>
</comment>
<gene>
    <name evidence="2" type="ORF">Asi03nite_25920</name>
</gene>
<dbReference type="AlphaFoldDB" id="A0A919N672"/>
<protein>
    <recommendedName>
        <fullName evidence="4">DUF4126 domain-containing protein</fullName>
    </recommendedName>
</protein>
<proteinExistence type="predicted"/>
<organism evidence="2 3">
    <name type="scientific">Actinoplanes siamensis</name>
    <dbReference type="NCBI Taxonomy" id="1223317"/>
    <lineage>
        <taxon>Bacteria</taxon>
        <taxon>Bacillati</taxon>
        <taxon>Actinomycetota</taxon>
        <taxon>Actinomycetes</taxon>
        <taxon>Micromonosporales</taxon>
        <taxon>Micromonosporaceae</taxon>
        <taxon>Actinoplanes</taxon>
    </lineage>
</organism>
<evidence type="ECO:0000256" key="1">
    <source>
        <dbReference type="SAM" id="Phobius"/>
    </source>
</evidence>
<feature type="transmembrane region" description="Helical" evidence="1">
    <location>
        <begin position="85"/>
        <end position="105"/>
    </location>
</feature>
<evidence type="ECO:0000313" key="2">
    <source>
        <dbReference type="EMBL" id="GIF05054.1"/>
    </source>
</evidence>
<evidence type="ECO:0000313" key="3">
    <source>
        <dbReference type="Proteomes" id="UP000629619"/>
    </source>
</evidence>
<keyword evidence="3" id="KW-1185">Reference proteome</keyword>
<feature type="transmembrane region" description="Helical" evidence="1">
    <location>
        <begin position="61"/>
        <end position="79"/>
    </location>
</feature>
<keyword evidence="1" id="KW-0472">Membrane</keyword>
<keyword evidence="1" id="KW-0812">Transmembrane</keyword>